<dbReference type="Proteomes" id="UP001327560">
    <property type="component" value="Chromosome 7"/>
</dbReference>
<keyword evidence="2" id="KW-1185">Reference proteome</keyword>
<evidence type="ECO:0000313" key="2">
    <source>
        <dbReference type="Proteomes" id="UP001327560"/>
    </source>
</evidence>
<name>A0AAQ3KVE1_9LILI</name>
<dbReference type="AlphaFoldDB" id="A0AAQ3KVE1"/>
<reference evidence="1 2" key="1">
    <citation type="submission" date="2023-10" db="EMBL/GenBank/DDBJ databases">
        <title>Chromosome-scale genome assembly provides insights into flower coloration mechanisms of Canna indica.</title>
        <authorList>
            <person name="Li C."/>
        </authorList>
    </citation>
    <scope>NUCLEOTIDE SEQUENCE [LARGE SCALE GENOMIC DNA]</scope>
    <source>
        <tissue evidence="1">Flower</tissue>
    </source>
</reference>
<organism evidence="1 2">
    <name type="scientific">Canna indica</name>
    <name type="common">Indian-shot</name>
    <dbReference type="NCBI Taxonomy" id="4628"/>
    <lineage>
        <taxon>Eukaryota</taxon>
        <taxon>Viridiplantae</taxon>
        <taxon>Streptophyta</taxon>
        <taxon>Embryophyta</taxon>
        <taxon>Tracheophyta</taxon>
        <taxon>Spermatophyta</taxon>
        <taxon>Magnoliopsida</taxon>
        <taxon>Liliopsida</taxon>
        <taxon>Zingiberales</taxon>
        <taxon>Cannaceae</taxon>
        <taxon>Canna</taxon>
    </lineage>
</organism>
<accession>A0AAQ3KVE1</accession>
<sequence>MIPPAFGAYKVSGLTKRNGGAQRKTFFDLGLQEEVEDEKTRRAVRRGRTWRRRLHEGS</sequence>
<dbReference type="EMBL" id="CP136896">
    <property type="protein sequence ID" value="WOL15489.1"/>
    <property type="molecule type" value="Genomic_DNA"/>
</dbReference>
<gene>
    <name evidence="1" type="ORF">Cni_G24270</name>
</gene>
<proteinExistence type="predicted"/>
<protein>
    <submittedName>
        <fullName evidence="1">Uncharacterized protein</fullName>
    </submittedName>
</protein>
<evidence type="ECO:0000313" key="1">
    <source>
        <dbReference type="EMBL" id="WOL15489.1"/>
    </source>
</evidence>